<dbReference type="Proteomes" id="UP000824469">
    <property type="component" value="Unassembled WGS sequence"/>
</dbReference>
<dbReference type="PRINTS" id="PR01806">
    <property type="entry name" value="VIRFACTRMVIN"/>
</dbReference>
<evidence type="ECO:0000313" key="9">
    <source>
        <dbReference type="EMBL" id="KAH9313124.1"/>
    </source>
</evidence>
<evidence type="ECO:0000256" key="4">
    <source>
        <dbReference type="ARBA" id="ARBA00022960"/>
    </source>
</evidence>
<dbReference type="PANTHER" id="PTHR43486:SF1">
    <property type="entry name" value="LIPID II FLIPPASE MURJ-RELATED"/>
    <property type="match status" value="1"/>
</dbReference>
<dbReference type="NCBIfam" id="TIGR01695">
    <property type="entry name" value="murJ_mviN"/>
    <property type="match status" value="1"/>
</dbReference>
<feature type="transmembrane region" description="Helical" evidence="8">
    <location>
        <begin position="394"/>
        <end position="417"/>
    </location>
</feature>
<dbReference type="GO" id="GO:0008360">
    <property type="term" value="P:regulation of cell shape"/>
    <property type="evidence" value="ECO:0007669"/>
    <property type="project" value="UniProtKB-KW"/>
</dbReference>
<feature type="transmembrane region" description="Helical" evidence="8">
    <location>
        <begin position="139"/>
        <end position="164"/>
    </location>
</feature>
<dbReference type="HAMAP" id="MF_02078">
    <property type="entry name" value="MurJ_MviN"/>
    <property type="match status" value="1"/>
</dbReference>
<evidence type="ECO:0000256" key="7">
    <source>
        <dbReference type="ARBA" id="ARBA00023136"/>
    </source>
</evidence>
<feature type="transmembrane region" description="Helical" evidence="8">
    <location>
        <begin position="280"/>
        <end position="296"/>
    </location>
</feature>
<feature type="transmembrane region" description="Helical" evidence="8">
    <location>
        <begin position="200"/>
        <end position="231"/>
    </location>
</feature>
<feature type="transmembrane region" description="Helical" evidence="8">
    <location>
        <begin position="252"/>
        <end position="274"/>
    </location>
</feature>
<dbReference type="AlphaFoldDB" id="A0AA38G160"/>
<keyword evidence="3 8" id="KW-0812">Transmembrane</keyword>
<feature type="transmembrane region" description="Helical" evidence="8">
    <location>
        <begin position="511"/>
        <end position="529"/>
    </location>
</feature>
<keyword evidence="5" id="KW-0573">Peptidoglycan synthesis</keyword>
<feature type="transmembrane region" description="Helical" evidence="8">
    <location>
        <begin position="357"/>
        <end position="382"/>
    </location>
</feature>
<comment type="caution">
    <text evidence="9">The sequence shown here is derived from an EMBL/GenBank/DDBJ whole genome shotgun (WGS) entry which is preliminary data.</text>
</comment>
<sequence length="605" mass="64592">MPLQLEGLMAYISAKPGKLPSATIMKFHSPGRQIRCSNYLHTFKPNVKNCVGFCSLKAPPLSGIYKGNAIHLIDIHRAKDRPEASVSSFSCAATGLNGLFSSSSDYASDSHHGRLLKNAGMVGLATTASKILGLLRETVLAATFGIGPVIAAFNYASILPSFFISLLGGMNGPLHTTITAALSKRSNVDGKQLIEKINSIVFLASAVLSIAIFIFADTIIHLSAPGLWALGGNQGELIRRMATVQLKIMTPCILFAGPLGIGFGCLNSIGIYHIPSLSPALSSVAIIFSMAVHFLRCKSDACAPQTSFAGAILLASGASVGASVQWLVQANSQREAGFSIFSTVWTNPFIDTDMRELFAVILPAIIGSGMLQIATFTDLYFASFIPSAAASISYANLLAMAPLGILSSSILLPLLPILSELSKPSLWPRLKERLKQGVLLCMVVTLPLIAIILILAKPIVEVVFQRLAFNAHATSSVSSLLVCYILGSPFYLVRDLLIRVFYALDDGKSPFQISVAAIIMNAFLDWLFISKMGFGAEGLVIATSLVTVASMAILMCLLSKKIGGLDFKEWITPCLWLTAFCACSTIITALVHMGLRALFSYKLSA</sequence>
<evidence type="ECO:0000256" key="5">
    <source>
        <dbReference type="ARBA" id="ARBA00022984"/>
    </source>
</evidence>
<dbReference type="OMA" id="INFWYLL"/>
<evidence type="ECO:0000256" key="2">
    <source>
        <dbReference type="ARBA" id="ARBA00022475"/>
    </source>
</evidence>
<comment type="subcellular location">
    <subcellularLocation>
        <location evidence="1">Cell membrane</location>
        <topology evidence="1">Multi-pass membrane protein</topology>
    </subcellularLocation>
</comment>
<keyword evidence="7 8" id="KW-0472">Membrane</keyword>
<dbReference type="GO" id="GO:0005886">
    <property type="term" value="C:plasma membrane"/>
    <property type="evidence" value="ECO:0007669"/>
    <property type="project" value="UniProtKB-SubCell"/>
</dbReference>
<feature type="transmembrane region" description="Helical" evidence="8">
    <location>
        <begin position="308"/>
        <end position="328"/>
    </location>
</feature>
<evidence type="ECO:0000256" key="1">
    <source>
        <dbReference type="ARBA" id="ARBA00004651"/>
    </source>
</evidence>
<feature type="transmembrane region" description="Helical" evidence="8">
    <location>
        <begin position="575"/>
        <end position="599"/>
    </location>
</feature>
<evidence type="ECO:0008006" key="11">
    <source>
        <dbReference type="Google" id="ProtNLM"/>
    </source>
</evidence>
<proteinExistence type="inferred from homology"/>
<name>A0AA38G160_TAXCH</name>
<organism evidence="9 10">
    <name type="scientific">Taxus chinensis</name>
    <name type="common">Chinese yew</name>
    <name type="synonym">Taxus wallichiana var. chinensis</name>
    <dbReference type="NCBI Taxonomy" id="29808"/>
    <lineage>
        <taxon>Eukaryota</taxon>
        <taxon>Viridiplantae</taxon>
        <taxon>Streptophyta</taxon>
        <taxon>Embryophyta</taxon>
        <taxon>Tracheophyta</taxon>
        <taxon>Spermatophyta</taxon>
        <taxon>Pinopsida</taxon>
        <taxon>Pinidae</taxon>
        <taxon>Conifers II</taxon>
        <taxon>Cupressales</taxon>
        <taxon>Taxaceae</taxon>
        <taxon>Taxus</taxon>
    </lineage>
</organism>
<evidence type="ECO:0000256" key="3">
    <source>
        <dbReference type="ARBA" id="ARBA00022692"/>
    </source>
</evidence>
<feature type="non-terminal residue" evidence="9">
    <location>
        <position position="605"/>
    </location>
</feature>
<feature type="transmembrane region" description="Helical" evidence="8">
    <location>
        <begin position="467"/>
        <end position="491"/>
    </location>
</feature>
<feature type="transmembrane region" description="Helical" evidence="8">
    <location>
        <begin position="437"/>
        <end position="455"/>
    </location>
</feature>
<keyword evidence="2" id="KW-1003">Cell membrane</keyword>
<dbReference type="Pfam" id="PF03023">
    <property type="entry name" value="MurJ"/>
    <property type="match status" value="1"/>
</dbReference>
<feature type="transmembrane region" description="Helical" evidence="8">
    <location>
        <begin position="536"/>
        <end position="555"/>
    </location>
</feature>
<keyword evidence="10" id="KW-1185">Reference proteome</keyword>
<evidence type="ECO:0000256" key="6">
    <source>
        <dbReference type="ARBA" id="ARBA00022989"/>
    </source>
</evidence>
<gene>
    <name evidence="9" type="ORF">KI387_028159</name>
</gene>
<dbReference type="PANTHER" id="PTHR43486">
    <property type="entry name" value="LIPID II FLIPPASE MURJ-RELATED"/>
    <property type="match status" value="1"/>
</dbReference>
<dbReference type="EMBL" id="JAHRHJ020000006">
    <property type="protein sequence ID" value="KAH9313124.1"/>
    <property type="molecule type" value="Genomic_DNA"/>
</dbReference>
<accession>A0AA38G160</accession>
<dbReference type="InterPro" id="IPR004268">
    <property type="entry name" value="MurJ"/>
</dbReference>
<protein>
    <recommendedName>
        <fullName evidence="11">Lipid II flippase MurJ</fullName>
    </recommendedName>
</protein>
<evidence type="ECO:0000256" key="8">
    <source>
        <dbReference type="SAM" id="Phobius"/>
    </source>
</evidence>
<keyword evidence="6 8" id="KW-1133">Transmembrane helix</keyword>
<evidence type="ECO:0000313" key="10">
    <source>
        <dbReference type="Proteomes" id="UP000824469"/>
    </source>
</evidence>
<reference evidence="9 10" key="1">
    <citation type="journal article" date="2021" name="Nat. Plants">
        <title>The Taxus genome provides insights into paclitaxel biosynthesis.</title>
        <authorList>
            <person name="Xiong X."/>
            <person name="Gou J."/>
            <person name="Liao Q."/>
            <person name="Li Y."/>
            <person name="Zhou Q."/>
            <person name="Bi G."/>
            <person name="Li C."/>
            <person name="Du R."/>
            <person name="Wang X."/>
            <person name="Sun T."/>
            <person name="Guo L."/>
            <person name="Liang H."/>
            <person name="Lu P."/>
            <person name="Wu Y."/>
            <person name="Zhang Z."/>
            <person name="Ro D.K."/>
            <person name="Shang Y."/>
            <person name="Huang S."/>
            <person name="Yan J."/>
        </authorList>
    </citation>
    <scope>NUCLEOTIDE SEQUENCE [LARGE SCALE GENOMIC DNA]</scope>
    <source>
        <strain evidence="9">Ta-2019</strain>
    </source>
</reference>
<keyword evidence="4" id="KW-0133">Cell shape</keyword>